<dbReference type="SUPFAM" id="SSF53756">
    <property type="entry name" value="UDP-Glycosyltransferase/glycogen phosphorylase"/>
    <property type="match status" value="1"/>
</dbReference>
<dbReference type="RefSeq" id="WP_053479062.1">
    <property type="nucleotide sequence ID" value="NZ_CP041305.1"/>
</dbReference>
<accession>A0A0Q3T3H5</accession>
<evidence type="ECO:0000313" key="2">
    <source>
        <dbReference type="EMBL" id="KQL17973.1"/>
    </source>
</evidence>
<dbReference type="Proteomes" id="UP000050996">
    <property type="component" value="Unassembled WGS sequence"/>
</dbReference>
<proteinExistence type="predicted"/>
<dbReference type="PATRIC" id="fig|1637975.4.peg.623"/>
<reference evidence="2 3" key="1">
    <citation type="submission" date="2015-09" db="EMBL/GenBank/DDBJ databases">
        <title>Genome sequencing project for genomic taxonomy and phylogenomics of Bacillus-like bacteria.</title>
        <authorList>
            <person name="Liu B."/>
            <person name="Wang J."/>
            <person name="Zhu Y."/>
            <person name="Liu G."/>
            <person name="Chen Q."/>
            <person name="Chen Z."/>
            <person name="Lan J."/>
            <person name="Che J."/>
            <person name="Ge C."/>
            <person name="Shi H."/>
            <person name="Pan Z."/>
            <person name="Liu X."/>
        </authorList>
    </citation>
    <scope>NUCLEOTIDE SEQUENCE [LARGE SCALE GENOMIC DNA]</scope>
    <source>
        <strain evidence="2 3">FJAT-18043</strain>
    </source>
</reference>
<feature type="domain" description="Glycosyl transferase family 1" evidence="1">
    <location>
        <begin position="217"/>
        <end position="378"/>
    </location>
</feature>
<protein>
    <recommendedName>
        <fullName evidence="1">Glycosyl transferase family 1 domain-containing protein</fullName>
    </recommendedName>
</protein>
<evidence type="ECO:0000259" key="1">
    <source>
        <dbReference type="Pfam" id="PF00534"/>
    </source>
</evidence>
<keyword evidence="3" id="KW-1185">Reference proteome</keyword>
<evidence type="ECO:0000313" key="3">
    <source>
        <dbReference type="Proteomes" id="UP000050996"/>
    </source>
</evidence>
<organism evidence="2 3">
    <name type="scientific">Cytobacillus solani</name>
    <dbReference type="NCBI Taxonomy" id="1637975"/>
    <lineage>
        <taxon>Bacteria</taxon>
        <taxon>Bacillati</taxon>
        <taxon>Bacillota</taxon>
        <taxon>Bacilli</taxon>
        <taxon>Bacillales</taxon>
        <taxon>Bacillaceae</taxon>
        <taxon>Cytobacillus</taxon>
    </lineage>
</organism>
<dbReference type="GO" id="GO:0016758">
    <property type="term" value="F:hexosyltransferase activity"/>
    <property type="evidence" value="ECO:0007669"/>
    <property type="project" value="TreeGrafter"/>
</dbReference>
<sequence length="401" mass="45888">MKDILIVAHFTQTPGEKGNGRFHYIANLLALEGHKIEIVTTNFSHDCKMHREFQQGLFEQVDYKIAMLEEPGYKKNVSLKRIYSHYTFGKNLKKYLDKRVKPDVIYCAVPSIDAAYIAAEYANRNGINFIIDVQDIWPEAFKMVFKLPFISDLLFFPMMKKANYVYRVANKVIAVSETYVKRAMDVNSKCQKGISVFLGTELTYFDHLANKCRNIMKPMNEVWLAYIGTLGHSYDLTSIMDALHLLKEKGYSNFKFIIMGDGPLKQRFIQYAREKKIRCEFTGMLDYSEMVSKLIQCDIAVNPIAKGAAGSIINKVGDYAAAGLPVINTQECHEYRDLITNYSAGINCENGNPEDIAEKILFLFQNENNRREMGRNNRVLAEEKFDRGKTYPTLVATILGE</sequence>
<comment type="caution">
    <text evidence="2">The sequence shown here is derived from an EMBL/GenBank/DDBJ whole genome shotgun (WGS) entry which is preliminary data.</text>
</comment>
<dbReference type="AlphaFoldDB" id="A0A0Q3T3H5"/>
<dbReference type="InterPro" id="IPR050194">
    <property type="entry name" value="Glycosyltransferase_grp1"/>
</dbReference>
<dbReference type="PANTHER" id="PTHR45947">
    <property type="entry name" value="SULFOQUINOVOSYL TRANSFERASE SQD2"/>
    <property type="match status" value="1"/>
</dbReference>
<name>A0A0Q3T3H5_9BACI</name>
<dbReference type="CDD" id="cd03794">
    <property type="entry name" value="GT4_WbuB-like"/>
    <property type="match status" value="1"/>
</dbReference>
<dbReference type="Pfam" id="PF00534">
    <property type="entry name" value="Glycos_transf_1"/>
    <property type="match status" value="1"/>
</dbReference>
<dbReference type="Gene3D" id="3.40.50.2000">
    <property type="entry name" value="Glycogen Phosphorylase B"/>
    <property type="match status" value="2"/>
</dbReference>
<dbReference type="PANTHER" id="PTHR45947:SF3">
    <property type="entry name" value="SULFOQUINOVOSYL TRANSFERASE SQD2"/>
    <property type="match status" value="1"/>
</dbReference>
<gene>
    <name evidence="2" type="ORF">AN957_04680</name>
</gene>
<dbReference type="InterPro" id="IPR001296">
    <property type="entry name" value="Glyco_trans_1"/>
</dbReference>
<dbReference type="STRING" id="1637975.AN957_04680"/>
<dbReference type="EMBL" id="LJIX01000006">
    <property type="protein sequence ID" value="KQL17973.1"/>
    <property type="molecule type" value="Genomic_DNA"/>
</dbReference>